<dbReference type="AlphaFoldDB" id="A0A6J4VKS2"/>
<name>A0A6J4VKS2_9BACT</name>
<dbReference type="EMBL" id="CADCWN010000246">
    <property type="protein sequence ID" value="CAA9582060.1"/>
    <property type="molecule type" value="Genomic_DNA"/>
</dbReference>
<protein>
    <submittedName>
        <fullName evidence="1">Uncharacterized protein</fullName>
    </submittedName>
</protein>
<reference evidence="1" key="1">
    <citation type="submission" date="2020-02" db="EMBL/GenBank/DDBJ databases">
        <authorList>
            <person name="Meier V. D."/>
        </authorList>
    </citation>
    <scope>NUCLEOTIDE SEQUENCE</scope>
    <source>
        <strain evidence="1">AVDCRST_MAG18</strain>
    </source>
</reference>
<evidence type="ECO:0000313" key="1">
    <source>
        <dbReference type="EMBL" id="CAA9582060.1"/>
    </source>
</evidence>
<accession>A0A6J4VKS2</accession>
<gene>
    <name evidence="1" type="ORF">AVDCRST_MAG18-3292</name>
</gene>
<sequence>MRDNVPRLAPIIGIIARWDLPTGQTFFDARDESNGYPPSLPS</sequence>
<proteinExistence type="predicted"/>
<organism evidence="1">
    <name type="scientific">uncultured Thermomicrobiales bacterium</name>
    <dbReference type="NCBI Taxonomy" id="1645740"/>
    <lineage>
        <taxon>Bacteria</taxon>
        <taxon>Pseudomonadati</taxon>
        <taxon>Thermomicrobiota</taxon>
        <taxon>Thermomicrobia</taxon>
        <taxon>Thermomicrobiales</taxon>
        <taxon>environmental samples</taxon>
    </lineage>
</organism>